<sequence length="63" mass="6945">MSESIAQQIRGVFLFVGKIVMQVVASHSGAGQYMILAAIDDIQADVRLASWSRTVFCLARKIF</sequence>
<accession>A0A5E7W2B1</accession>
<proteinExistence type="predicted"/>
<name>A0A5E7W2B1_PSEFL</name>
<reference evidence="1 2" key="1">
    <citation type="submission" date="2019-09" db="EMBL/GenBank/DDBJ databases">
        <authorList>
            <person name="Chandra G."/>
            <person name="Truman W A."/>
        </authorList>
    </citation>
    <scope>NUCLEOTIDE SEQUENCE [LARGE SCALE GENOMIC DNA]</scope>
    <source>
        <strain evidence="1">PS943</strain>
    </source>
</reference>
<evidence type="ECO:0000313" key="1">
    <source>
        <dbReference type="EMBL" id="VVQ29218.1"/>
    </source>
</evidence>
<dbReference type="AlphaFoldDB" id="A0A5E7W2B1"/>
<gene>
    <name evidence="1" type="ORF">PS943_01201</name>
</gene>
<dbReference type="Proteomes" id="UP000325645">
    <property type="component" value="Unassembled WGS sequence"/>
</dbReference>
<dbReference type="EMBL" id="CABVJH010000002">
    <property type="protein sequence ID" value="VVQ29218.1"/>
    <property type="molecule type" value="Genomic_DNA"/>
</dbReference>
<protein>
    <submittedName>
        <fullName evidence="1">Uncharacterized protein</fullName>
    </submittedName>
</protein>
<organism evidence="1 2">
    <name type="scientific">Pseudomonas fluorescens</name>
    <dbReference type="NCBI Taxonomy" id="294"/>
    <lineage>
        <taxon>Bacteria</taxon>
        <taxon>Pseudomonadati</taxon>
        <taxon>Pseudomonadota</taxon>
        <taxon>Gammaproteobacteria</taxon>
        <taxon>Pseudomonadales</taxon>
        <taxon>Pseudomonadaceae</taxon>
        <taxon>Pseudomonas</taxon>
    </lineage>
</organism>
<evidence type="ECO:0000313" key="2">
    <source>
        <dbReference type="Proteomes" id="UP000325645"/>
    </source>
</evidence>